<reference evidence="1" key="1">
    <citation type="submission" date="2022-12" db="EMBL/GenBank/DDBJ databases">
        <authorList>
            <person name="Petersen C."/>
        </authorList>
    </citation>
    <scope>NUCLEOTIDE SEQUENCE</scope>
    <source>
        <strain evidence="1">IBT 29677</strain>
    </source>
</reference>
<dbReference type="GeneID" id="81377858"/>
<dbReference type="RefSeq" id="XP_056480867.1">
    <property type="nucleotide sequence ID" value="XM_056638878.1"/>
</dbReference>
<evidence type="ECO:0000313" key="2">
    <source>
        <dbReference type="Proteomes" id="UP001147747"/>
    </source>
</evidence>
<evidence type="ECO:0000313" key="1">
    <source>
        <dbReference type="EMBL" id="KAJ5369629.1"/>
    </source>
</evidence>
<sequence>MASRDEINTSEEPAHSAFMAKDLIESFLNAEDLELELDSIILKRCLSLNSVVSMASFFNCRSQTVNIYSDRQEVNQIGSGLQGAIFEVVGQTDVFKKEHPGNELRSSNLQREFRTHCNVSAAFELYKTTTFSVVKVPKPKNFVPKAQREWFWVFILPNLPQDYRTRGDVITMDRILPLPKIVRRALLTFFYAGENPRPCNESEVERLHNNKENKHCLARVYLGKGNGSYNQGNPAPLRNFPLYLDSMKALDMDTLVLAKEMGKAYAIMHWGAATNGDDVEFVLGTSALKRPADSEHIDRPNVQHRAIGLYLLDFGQCEAVDLTRDCDVVYQEFKGAMVMGDNQLFIPHVSKSPELFATFKKGYIDAGNVILSDKKLNGKFSMEDFMQEYEEYAEDFVY</sequence>
<name>A0A9W9S243_9EURO</name>
<reference evidence="1" key="2">
    <citation type="journal article" date="2023" name="IMA Fungus">
        <title>Comparative genomic study of the Penicillium genus elucidates a diverse pangenome and 15 lateral gene transfer events.</title>
        <authorList>
            <person name="Petersen C."/>
            <person name="Sorensen T."/>
            <person name="Nielsen M.R."/>
            <person name="Sondergaard T.E."/>
            <person name="Sorensen J.L."/>
            <person name="Fitzpatrick D.A."/>
            <person name="Frisvad J.C."/>
            <person name="Nielsen K.L."/>
        </authorList>
    </citation>
    <scope>NUCLEOTIDE SEQUENCE</scope>
    <source>
        <strain evidence="1">IBT 29677</strain>
    </source>
</reference>
<dbReference type="PANTHER" id="PTHR40780:SF2">
    <property type="entry name" value="DUF3669 DOMAIN-CONTAINING PROTEIN"/>
    <property type="match status" value="1"/>
</dbReference>
<dbReference type="PANTHER" id="PTHR40780">
    <property type="entry name" value="DUF3669 DOMAIN-CONTAINING PROTEIN"/>
    <property type="match status" value="1"/>
</dbReference>
<dbReference type="AlphaFoldDB" id="A0A9W9S243"/>
<proteinExistence type="predicted"/>
<gene>
    <name evidence="1" type="ORF">N7509_014241</name>
</gene>
<organism evidence="1 2">
    <name type="scientific">Penicillium cosmopolitanum</name>
    <dbReference type="NCBI Taxonomy" id="1131564"/>
    <lineage>
        <taxon>Eukaryota</taxon>
        <taxon>Fungi</taxon>
        <taxon>Dikarya</taxon>
        <taxon>Ascomycota</taxon>
        <taxon>Pezizomycotina</taxon>
        <taxon>Eurotiomycetes</taxon>
        <taxon>Eurotiomycetidae</taxon>
        <taxon>Eurotiales</taxon>
        <taxon>Aspergillaceae</taxon>
        <taxon>Penicillium</taxon>
    </lineage>
</organism>
<comment type="caution">
    <text evidence="1">The sequence shown here is derived from an EMBL/GenBank/DDBJ whole genome shotgun (WGS) entry which is preliminary data.</text>
</comment>
<dbReference type="OrthoDB" id="2993351at2759"/>
<dbReference type="Proteomes" id="UP001147747">
    <property type="component" value="Unassembled WGS sequence"/>
</dbReference>
<protein>
    <recommendedName>
        <fullName evidence="3">DUF3669 domain-containing protein</fullName>
    </recommendedName>
</protein>
<accession>A0A9W9S243</accession>
<keyword evidence="2" id="KW-1185">Reference proteome</keyword>
<evidence type="ECO:0008006" key="3">
    <source>
        <dbReference type="Google" id="ProtNLM"/>
    </source>
</evidence>
<dbReference type="EMBL" id="JAPZBU010000013">
    <property type="protein sequence ID" value="KAJ5369629.1"/>
    <property type="molecule type" value="Genomic_DNA"/>
</dbReference>